<gene>
    <name evidence="5" type="primary">LOC108078485</name>
</gene>
<dbReference type="Proteomes" id="UP001652661">
    <property type="component" value="Chromosome 2L"/>
</dbReference>
<dbReference type="InterPro" id="IPR024079">
    <property type="entry name" value="MetalloPept_cat_dom_sf"/>
</dbReference>
<keyword evidence="4" id="KW-1185">Reference proteome</keyword>
<dbReference type="PANTHER" id="PTHR11733">
    <property type="entry name" value="ZINC METALLOPROTEASE FAMILY M13 NEPRILYSIN-RELATED"/>
    <property type="match status" value="1"/>
</dbReference>
<evidence type="ECO:0000313" key="5">
    <source>
        <dbReference type="RefSeq" id="XP_017027857.1"/>
    </source>
</evidence>
<protein>
    <submittedName>
        <fullName evidence="5">Membrane metallo-endopeptidase-like 1</fullName>
    </submittedName>
</protein>
<dbReference type="InterPro" id="IPR000718">
    <property type="entry name" value="Peptidase_M13"/>
</dbReference>
<evidence type="ECO:0000259" key="3">
    <source>
        <dbReference type="Pfam" id="PF05649"/>
    </source>
</evidence>
<proteinExistence type="inferred from homology"/>
<dbReference type="Gene3D" id="3.40.390.10">
    <property type="entry name" value="Collagenase (Catalytic Domain)"/>
    <property type="match status" value="1"/>
</dbReference>
<name>A0A6P4IFY8_DROKI</name>
<dbReference type="InterPro" id="IPR042089">
    <property type="entry name" value="Peptidase_M13_dom_2"/>
</dbReference>
<comment type="similarity">
    <text evidence="2">Belongs to the peptidase M13 family.</text>
</comment>
<dbReference type="SUPFAM" id="SSF55486">
    <property type="entry name" value="Metalloproteases ('zincins'), catalytic domain"/>
    <property type="match status" value="1"/>
</dbReference>
<dbReference type="GO" id="GO:0004222">
    <property type="term" value="F:metalloendopeptidase activity"/>
    <property type="evidence" value="ECO:0007669"/>
    <property type="project" value="InterPro"/>
</dbReference>
<organism evidence="4 5">
    <name type="scientific">Drosophila kikkawai</name>
    <name type="common">Fruit fly</name>
    <dbReference type="NCBI Taxonomy" id="30033"/>
    <lineage>
        <taxon>Eukaryota</taxon>
        <taxon>Metazoa</taxon>
        <taxon>Ecdysozoa</taxon>
        <taxon>Arthropoda</taxon>
        <taxon>Hexapoda</taxon>
        <taxon>Insecta</taxon>
        <taxon>Pterygota</taxon>
        <taxon>Neoptera</taxon>
        <taxon>Endopterygota</taxon>
        <taxon>Diptera</taxon>
        <taxon>Brachycera</taxon>
        <taxon>Muscomorpha</taxon>
        <taxon>Ephydroidea</taxon>
        <taxon>Drosophilidae</taxon>
        <taxon>Drosophila</taxon>
        <taxon>Sophophora</taxon>
    </lineage>
</organism>
<dbReference type="RefSeq" id="XP_017027857.1">
    <property type="nucleotide sequence ID" value="XM_017172368.1"/>
</dbReference>
<evidence type="ECO:0000256" key="1">
    <source>
        <dbReference type="ARBA" id="ARBA00004401"/>
    </source>
</evidence>
<feature type="domain" description="Peptidase M13 N-terminal" evidence="3">
    <location>
        <begin position="217"/>
        <end position="386"/>
    </location>
</feature>
<evidence type="ECO:0000313" key="4">
    <source>
        <dbReference type="Proteomes" id="UP001652661"/>
    </source>
</evidence>
<dbReference type="PANTHER" id="PTHR11733:SF167">
    <property type="entry name" value="FI17812P1-RELATED"/>
    <property type="match status" value="1"/>
</dbReference>
<dbReference type="AlphaFoldDB" id="A0A6P4IFY8"/>
<dbReference type="PROSITE" id="PS51885">
    <property type="entry name" value="NEPRILYSIN"/>
    <property type="match status" value="1"/>
</dbReference>
<reference evidence="4" key="1">
    <citation type="submission" date="2025-05" db="UniProtKB">
        <authorList>
            <consortium name="RefSeq"/>
        </authorList>
    </citation>
    <scope>NUCLEOTIDE SEQUENCE [LARGE SCALE GENOMIC DNA]</scope>
    <source>
        <strain evidence="4">14028-0561.14</strain>
    </source>
</reference>
<dbReference type="InterPro" id="IPR008753">
    <property type="entry name" value="Peptidase_M13_N"/>
</dbReference>
<dbReference type="GO" id="GO:0016485">
    <property type="term" value="P:protein processing"/>
    <property type="evidence" value="ECO:0007669"/>
    <property type="project" value="TreeGrafter"/>
</dbReference>
<dbReference type="GO" id="GO:0005886">
    <property type="term" value="C:plasma membrane"/>
    <property type="evidence" value="ECO:0007669"/>
    <property type="project" value="UniProtKB-SubCell"/>
</dbReference>
<comment type="subcellular location">
    <subcellularLocation>
        <location evidence="1">Cell membrane</location>
        <topology evidence="1">Single-pass type II membrane protein</topology>
    </subcellularLocation>
</comment>
<evidence type="ECO:0000256" key="2">
    <source>
        <dbReference type="ARBA" id="ARBA00007357"/>
    </source>
</evidence>
<feature type="domain" description="Peptidase M13 N-terminal" evidence="3">
    <location>
        <begin position="53"/>
        <end position="201"/>
    </location>
</feature>
<dbReference type="OrthoDB" id="7857627at2759"/>
<dbReference type="GeneID" id="108078485"/>
<dbReference type="Pfam" id="PF05649">
    <property type="entry name" value="Peptidase_M13_N"/>
    <property type="match status" value="2"/>
</dbReference>
<reference evidence="5" key="2">
    <citation type="submission" date="2025-08" db="UniProtKB">
        <authorList>
            <consortium name="RefSeq"/>
        </authorList>
    </citation>
    <scope>IDENTIFICATION</scope>
    <source>
        <strain evidence="5">14028-0561.14</strain>
        <tissue evidence="5">Whole fly</tissue>
    </source>
</reference>
<dbReference type="Gene3D" id="1.10.1380.10">
    <property type="entry name" value="Neutral endopeptidase , domain2"/>
    <property type="match status" value="2"/>
</dbReference>
<accession>A0A6P4IFY8</accession>
<sequence length="405" mass="47494">MDRRGTTIGWIGIVCLMALATGGTWTERKGVFYSQNERIMDRMLRTMDKSVSPCEDFHKYSSGRYSEGFNVKLEYLADALGEEINPKFHSLFEKLKNRAYKKDSMEEKVVRLYNSCEAARRENRSSNIFLDVMRPDVNLSWPLYMPEGRKWPQERFRWLTTLARLSRHGLRNVLFHVSLRVDSEDKRSYVYVIDRADMRDRDTDKFRVLGIPIESINNLEFEIYNIMSSTKSVTKRLSLQELERVHGISLMDYFKVAHNRNLNPNTLIQADVAYLEALNRMLNSYDQEKVANYLMGLFGTFMALYQDNPKYQCVVAVRTSMKAACEQLYNKHILGETHELESQVQLVFEAIRKQFSQRLEANRLNLSTTYITNLRNKLDTTTLNIGALPKKKYRQRCIIQIFDKQ</sequence>